<dbReference type="InterPro" id="IPR029062">
    <property type="entry name" value="Class_I_gatase-like"/>
</dbReference>
<protein>
    <submittedName>
        <fullName evidence="2">DJ-1/PfpI family protein</fullName>
    </submittedName>
</protein>
<dbReference type="EMBL" id="FMWG01000016">
    <property type="protein sequence ID" value="SCZ73046.1"/>
    <property type="molecule type" value="Genomic_DNA"/>
</dbReference>
<evidence type="ECO:0000313" key="3">
    <source>
        <dbReference type="Proteomes" id="UP000198767"/>
    </source>
</evidence>
<dbReference type="CDD" id="cd03139">
    <property type="entry name" value="GATase1_PfpI_2"/>
    <property type="match status" value="1"/>
</dbReference>
<gene>
    <name evidence="2" type="ORF">SAMN04488118_11610</name>
</gene>
<dbReference type="Gene3D" id="3.40.50.880">
    <property type="match status" value="1"/>
</dbReference>
<evidence type="ECO:0000313" key="2">
    <source>
        <dbReference type="EMBL" id="SCZ73046.1"/>
    </source>
</evidence>
<dbReference type="Proteomes" id="UP000198767">
    <property type="component" value="Unassembled WGS sequence"/>
</dbReference>
<dbReference type="AlphaFoldDB" id="A0A1G5RGC2"/>
<accession>A0A1G5RGC2</accession>
<dbReference type="SUPFAM" id="SSF52317">
    <property type="entry name" value="Class I glutamine amidotransferase-like"/>
    <property type="match status" value="1"/>
</dbReference>
<name>A0A1G5RGC2_9RHOB</name>
<reference evidence="2 3" key="1">
    <citation type="submission" date="2016-10" db="EMBL/GenBank/DDBJ databases">
        <authorList>
            <person name="de Groot N.N."/>
        </authorList>
    </citation>
    <scope>NUCLEOTIDE SEQUENCE [LARGE SCALE GENOMIC DNA]</scope>
    <source>
        <strain evidence="2 3">U95</strain>
    </source>
</reference>
<dbReference type="STRING" id="1156985.SAMN04488118_11610"/>
<organism evidence="2 3">
    <name type="scientific">Epibacterium ulvae</name>
    <dbReference type="NCBI Taxonomy" id="1156985"/>
    <lineage>
        <taxon>Bacteria</taxon>
        <taxon>Pseudomonadati</taxon>
        <taxon>Pseudomonadota</taxon>
        <taxon>Alphaproteobacteria</taxon>
        <taxon>Rhodobacterales</taxon>
        <taxon>Roseobacteraceae</taxon>
        <taxon>Epibacterium</taxon>
    </lineage>
</organism>
<sequence>MISRYCHTSPSRFLLRSGLHTSLFEHARVLALCFATLTAIVVGGHPALANEDTPQRIGVMLFDGVLTSDVVAPLEVFGVAIENEIIEGYEIITIAPEAGLVTTHEGLTLQADFGIEDAPDLDVIIVGSRYDMDPVLDDQDFMAFVTKQAAQADWIASNCSGAYVLAATGLLNGVNVTTYPGGEVWLKLNHPRVRIDIDATVVVDQNVVTSNGSLVSYAAAIELLKNIVGPEQSQEAADTIYFTRLLERHGLSNS</sequence>
<keyword evidence="3" id="KW-1185">Reference proteome</keyword>
<proteinExistence type="predicted"/>
<feature type="domain" description="DJ-1/PfpI" evidence="1">
    <location>
        <begin position="56"/>
        <end position="223"/>
    </location>
</feature>
<dbReference type="InterPro" id="IPR002818">
    <property type="entry name" value="DJ-1/PfpI"/>
</dbReference>
<dbReference type="PANTHER" id="PTHR43130:SF3">
    <property type="entry name" value="HTH-TYPE TRANSCRIPTIONAL REGULATOR RV1931C"/>
    <property type="match status" value="1"/>
</dbReference>
<dbReference type="PANTHER" id="PTHR43130">
    <property type="entry name" value="ARAC-FAMILY TRANSCRIPTIONAL REGULATOR"/>
    <property type="match status" value="1"/>
</dbReference>
<dbReference type="Pfam" id="PF01965">
    <property type="entry name" value="DJ-1_PfpI"/>
    <property type="match status" value="1"/>
</dbReference>
<dbReference type="InterPro" id="IPR052158">
    <property type="entry name" value="INH-QAR"/>
</dbReference>
<evidence type="ECO:0000259" key="1">
    <source>
        <dbReference type="Pfam" id="PF01965"/>
    </source>
</evidence>